<evidence type="ECO:0000256" key="4">
    <source>
        <dbReference type="ARBA" id="ARBA00012483"/>
    </source>
</evidence>
<dbReference type="Gramene" id="PRQ28937">
    <property type="protein sequence ID" value="PRQ28937"/>
    <property type="gene ID" value="RchiOBHm_Chr5g0008391"/>
</dbReference>
<feature type="domain" description="DUF2921" evidence="12">
    <location>
        <begin position="239"/>
        <end position="405"/>
    </location>
</feature>
<evidence type="ECO:0000259" key="12">
    <source>
        <dbReference type="Pfam" id="PF25333"/>
    </source>
</evidence>
<reference evidence="13 14" key="1">
    <citation type="journal article" date="2018" name="Nat. Genet.">
        <title>The Rosa genome provides new insights in the design of modern roses.</title>
        <authorList>
            <person name="Bendahmane M."/>
        </authorList>
    </citation>
    <scope>NUCLEOTIDE SEQUENCE [LARGE SCALE GENOMIC DNA]</scope>
    <source>
        <strain evidence="14">cv. Old Blush</strain>
    </source>
</reference>
<evidence type="ECO:0000256" key="5">
    <source>
        <dbReference type="ARBA" id="ARBA00022679"/>
    </source>
</evidence>
<evidence type="ECO:0000259" key="11">
    <source>
        <dbReference type="Pfam" id="PF11145"/>
    </source>
</evidence>
<evidence type="ECO:0000313" key="13">
    <source>
        <dbReference type="EMBL" id="PRQ28937.1"/>
    </source>
</evidence>
<evidence type="ECO:0000256" key="1">
    <source>
        <dbReference type="ARBA" id="ARBA00000900"/>
    </source>
</evidence>
<keyword evidence="5" id="KW-0808">Transferase</keyword>
<organism evidence="13 14">
    <name type="scientific">Rosa chinensis</name>
    <name type="common">China rose</name>
    <dbReference type="NCBI Taxonomy" id="74649"/>
    <lineage>
        <taxon>Eukaryota</taxon>
        <taxon>Viridiplantae</taxon>
        <taxon>Streptophyta</taxon>
        <taxon>Embryophyta</taxon>
        <taxon>Tracheophyta</taxon>
        <taxon>Spermatophyta</taxon>
        <taxon>Magnoliopsida</taxon>
        <taxon>eudicotyledons</taxon>
        <taxon>Gunneridae</taxon>
        <taxon>Pentapetalae</taxon>
        <taxon>rosids</taxon>
        <taxon>fabids</taxon>
        <taxon>Rosales</taxon>
        <taxon>Rosaceae</taxon>
        <taxon>Rosoideae</taxon>
        <taxon>Rosoideae incertae sedis</taxon>
        <taxon>Rosa</taxon>
    </lineage>
</organism>
<feature type="transmembrane region" description="Helical" evidence="10">
    <location>
        <begin position="430"/>
        <end position="449"/>
    </location>
</feature>
<comment type="caution">
    <text evidence="13">The sequence shown here is derived from an EMBL/GenBank/DDBJ whole genome shotgun (WGS) entry which is preliminary data.</text>
</comment>
<sequence>MVDLNYFELISILGLSRKSGYQPTFIGNGRLNGSLVGYDRGESLGMDSLALEKFGRSSRSVCSAVGGFGFTGERYELEYESDFGNPLGGDVGYVPKFFVFRRTRCEDGKMQMLLGFPNSSFHGRGSTFPFEPRTSLIAEGEWIEKENRMLAVACRILNFTESLTNAVVGDCSTRLSFRLPARVSLRNRSSIVGQIWSNRAVNDSNYFGKIGFHRVSEQLMKFLPGYKNEFTEYDTVRKTCDEKKTNEGKRKKYPDEHLLEMTLQMAVRNSTGQTEWVHVSPLFVDGDRSHAGLWDKLLKKSHSSVVNMSYDLTFSFIHDYNFFDNGTPQFQQKYMLKEYMIGIMVIYACRHVLSKDQELMEKDTLDCAIKINLQFSPLDAKNRRIVNGTIESTRRKSDPLYFEPMELLYSGSITERQAAKSISRMDLENVMVLISNFFACVFVGCQLYYVKKHPDVLPFISIVMLVVLILGYAIPLLSNFEAMFMRNRNNWQDKFLGTGEWHKVNEVIVSVMMLVVFLLQLRLLQLTWCSRQGNGSQKRLRESEKKVLYTTLPLYIAGALISCFDHQWIHTHHTSYIPLHVHLPLHIVRQRHNLWDDLKPYSGFALDGFLFPQILFNLFFNSGEKALTCAFYFGTTIIRLLPHAYDLYRAHTFPRLPALYFFMQTRHRIFSPLPGTSSFLAVVCCLSPLFSCSRGLVAVAFFPINLDKTSCVYEKVSVISNA</sequence>
<evidence type="ECO:0000256" key="3">
    <source>
        <dbReference type="ARBA" id="ARBA00004906"/>
    </source>
</evidence>
<evidence type="ECO:0000256" key="9">
    <source>
        <dbReference type="ARBA" id="ARBA00023136"/>
    </source>
</evidence>
<gene>
    <name evidence="13" type="ORF">RchiOBHm_Chr5g0008391</name>
</gene>
<dbReference type="PANTHER" id="PTHR33389:SF22">
    <property type="entry name" value="FAMILY PROTEIN, PUTATIVE (DUF2921)-RELATED"/>
    <property type="match status" value="1"/>
</dbReference>
<dbReference type="Pfam" id="PF11145">
    <property type="entry name" value="DUF2921"/>
    <property type="match status" value="1"/>
</dbReference>
<evidence type="ECO:0000256" key="8">
    <source>
        <dbReference type="ARBA" id="ARBA00022989"/>
    </source>
</evidence>
<dbReference type="PANTHER" id="PTHR33389">
    <property type="entry name" value="FAMILY PROTEIN, PUTATIVE (DUF2921)-RELATED"/>
    <property type="match status" value="1"/>
</dbReference>
<feature type="domain" description="DUF2921" evidence="12">
    <location>
        <begin position="99"/>
        <end position="210"/>
    </location>
</feature>
<evidence type="ECO:0000256" key="10">
    <source>
        <dbReference type="SAM" id="Phobius"/>
    </source>
</evidence>
<feature type="domain" description="SWEET-like" evidence="11">
    <location>
        <begin position="418"/>
        <end position="656"/>
    </location>
</feature>
<dbReference type="InterPro" id="IPR021319">
    <property type="entry name" value="DUF2921"/>
</dbReference>
<keyword evidence="14" id="KW-1185">Reference proteome</keyword>
<evidence type="ECO:0000256" key="7">
    <source>
        <dbReference type="ARBA" id="ARBA00022786"/>
    </source>
</evidence>
<dbReference type="Pfam" id="PF25333">
    <property type="entry name" value="DUF2921_N"/>
    <property type="match status" value="2"/>
</dbReference>
<keyword evidence="7" id="KW-0833">Ubl conjugation pathway</keyword>
<keyword evidence="6 10" id="KW-0812">Transmembrane</keyword>
<evidence type="ECO:0000313" key="14">
    <source>
        <dbReference type="Proteomes" id="UP000238479"/>
    </source>
</evidence>
<dbReference type="Proteomes" id="UP000238479">
    <property type="component" value="Chromosome 5"/>
</dbReference>
<feature type="transmembrane region" description="Helical" evidence="10">
    <location>
        <begin position="601"/>
        <end position="620"/>
    </location>
</feature>
<name>A0A2P6Q426_ROSCH</name>
<comment type="pathway">
    <text evidence="3">Protein modification; protein ubiquitination.</text>
</comment>
<evidence type="ECO:0000256" key="6">
    <source>
        <dbReference type="ARBA" id="ARBA00022692"/>
    </source>
</evidence>
<dbReference type="STRING" id="74649.A0A2P6Q426"/>
<feature type="transmembrane region" description="Helical" evidence="10">
    <location>
        <begin position="507"/>
        <end position="526"/>
    </location>
</feature>
<dbReference type="InterPro" id="IPR057425">
    <property type="entry name" value="DUF2921_N"/>
</dbReference>
<evidence type="ECO:0000256" key="2">
    <source>
        <dbReference type="ARBA" id="ARBA00004127"/>
    </source>
</evidence>
<accession>A0A2P6Q426</accession>
<protein>
    <recommendedName>
        <fullName evidence="4">RING-type E3 ubiquitin transferase</fullName>
        <ecNumber evidence="4">2.3.2.27</ecNumber>
    </recommendedName>
</protein>
<dbReference type="GO" id="GO:0012505">
    <property type="term" value="C:endomembrane system"/>
    <property type="evidence" value="ECO:0007669"/>
    <property type="project" value="UniProtKB-SubCell"/>
</dbReference>
<feature type="transmembrane region" description="Helical" evidence="10">
    <location>
        <begin position="547"/>
        <end position="569"/>
    </location>
</feature>
<dbReference type="AlphaFoldDB" id="A0A2P6Q426"/>
<feature type="transmembrane region" description="Helical" evidence="10">
    <location>
        <begin position="679"/>
        <end position="702"/>
    </location>
</feature>
<feature type="transmembrane region" description="Helical" evidence="10">
    <location>
        <begin position="456"/>
        <end position="477"/>
    </location>
</feature>
<dbReference type="GO" id="GO:0061630">
    <property type="term" value="F:ubiquitin protein ligase activity"/>
    <property type="evidence" value="ECO:0007669"/>
    <property type="project" value="UniProtKB-EC"/>
</dbReference>
<comment type="catalytic activity">
    <reaction evidence="1">
        <text>S-ubiquitinyl-[E2 ubiquitin-conjugating enzyme]-L-cysteine + [acceptor protein]-L-lysine = [E2 ubiquitin-conjugating enzyme]-L-cysteine + N(6)-ubiquitinyl-[acceptor protein]-L-lysine.</text>
        <dbReference type="EC" id="2.3.2.27"/>
    </reaction>
</comment>
<dbReference type="EC" id="2.3.2.27" evidence="4"/>
<comment type="subcellular location">
    <subcellularLocation>
        <location evidence="2">Endomembrane system</location>
        <topology evidence="2">Multi-pass membrane protein</topology>
    </subcellularLocation>
</comment>
<keyword evidence="9 10" id="KW-0472">Membrane</keyword>
<keyword evidence="8 10" id="KW-1133">Transmembrane helix</keyword>
<proteinExistence type="predicted"/>
<dbReference type="EMBL" id="PDCK01000043">
    <property type="protein sequence ID" value="PRQ28937.1"/>
    <property type="molecule type" value="Genomic_DNA"/>
</dbReference>